<dbReference type="AlphaFoldDB" id="A0ABD2MSI3"/>
<keyword evidence="3 7" id="KW-0812">Transmembrane</keyword>
<organism evidence="8 9">
    <name type="scientific">Cryptolaemus montrouzieri</name>
    <dbReference type="NCBI Taxonomy" id="559131"/>
    <lineage>
        <taxon>Eukaryota</taxon>
        <taxon>Metazoa</taxon>
        <taxon>Ecdysozoa</taxon>
        <taxon>Arthropoda</taxon>
        <taxon>Hexapoda</taxon>
        <taxon>Insecta</taxon>
        <taxon>Pterygota</taxon>
        <taxon>Neoptera</taxon>
        <taxon>Endopterygota</taxon>
        <taxon>Coleoptera</taxon>
        <taxon>Polyphaga</taxon>
        <taxon>Cucujiformia</taxon>
        <taxon>Coccinelloidea</taxon>
        <taxon>Coccinellidae</taxon>
        <taxon>Scymninae</taxon>
        <taxon>Scymnini</taxon>
        <taxon>Cryptolaemus</taxon>
    </lineage>
</organism>
<evidence type="ECO:0000256" key="6">
    <source>
        <dbReference type="PIRNR" id="PIRNR016013"/>
    </source>
</evidence>
<keyword evidence="9" id="KW-1185">Reference proteome</keyword>
<evidence type="ECO:0000256" key="7">
    <source>
        <dbReference type="SAM" id="Phobius"/>
    </source>
</evidence>
<evidence type="ECO:0000256" key="1">
    <source>
        <dbReference type="ARBA" id="ARBA00004141"/>
    </source>
</evidence>
<keyword evidence="5 6" id="KW-0472">Membrane</keyword>
<dbReference type="GO" id="GO:0005737">
    <property type="term" value="C:cytoplasm"/>
    <property type="evidence" value="ECO:0007669"/>
    <property type="project" value="UniProtKB-ARBA"/>
</dbReference>
<accession>A0ABD2MSI3</accession>
<feature type="transmembrane region" description="Helical" evidence="7">
    <location>
        <begin position="127"/>
        <end position="144"/>
    </location>
</feature>
<dbReference type="Pfam" id="PF03248">
    <property type="entry name" value="Rer1"/>
    <property type="match status" value="2"/>
</dbReference>
<dbReference type="GO" id="GO:0016020">
    <property type="term" value="C:membrane"/>
    <property type="evidence" value="ECO:0007669"/>
    <property type="project" value="UniProtKB-SubCell"/>
</dbReference>
<evidence type="ECO:0000313" key="9">
    <source>
        <dbReference type="Proteomes" id="UP001516400"/>
    </source>
</evidence>
<gene>
    <name evidence="8" type="ORF">HHI36_008479</name>
</gene>
<evidence type="ECO:0000256" key="5">
    <source>
        <dbReference type="ARBA" id="ARBA00023136"/>
    </source>
</evidence>
<evidence type="ECO:0000256" key="4">
    <source>
        <dbReference type="ARBA" id="ARBA00022989"/>
    </source>
</evidence>
<keyword evidence="4 7" id="KW-1133">Transmembrane helix</keyword>
<dbReference type="InterPro" id="IPR004932">
    <property type="entry name" value="Rer1"/>
</dbReference>
<feature type="transmembrane region" description="Helical" evidence="7">
    <location>
        <begin position="42"/>
        <end position="64"/>
    </location>
</feature>
<proteinExistence type="inferred from homology"/>
<comment type="similarity">
    <text evidence="2 6">Belongs to the RER1 family.</text>
</comment>
<evidence type="ECO:0000313" key="8">
    <source>
        <dbReference type="EMBL" id="KAL3269409.1"/>
    </source>
</evidence>
<reference evidence="8 9" key="1">
    <citation type="journal article" date="2021" name="BMC Biol.">
        <title>Horizontally acquired antibacterial genes associated with adaptive radiation of ladybird beetles.</title>
        <authorList>
            <person name="Li H.S."/>
            <person name="Tang X.F."/>
            <person name="Huang Y.H."/>
            <person name="Xu Z.Y."/>
            <person name="Chen M.L."/>
            <person name="Du X.Y."/>
            <person name="Qiu B.Y."/>
            <person name="Chen P.T."/>
            <person name="Zhang W."/>
            <person name="Slipinski A."/>
            <person name="Escalona H.E."/>
            <person name="Waterhouse R.M."/>
            <person name="Zwick A."/>
            <person name="Pang H."/>
        </authorList>
    </citation>
    <scope>NUCLEOTIDE SEQUENCE [LARGE SCALE GENOMIC DNA]</scope>
    <source>
        <strain evidence="8">SYSU2018</strain>
    </source>
</reference>
<protein>
    <recommendedName>
        <fullName evidence="6">Protein RER1</fullName>
    </recommendedName>
</protein>
<evidence type="ECO:0000256" key="3">
    <source>
        <dbReference type="ARBA" id="ARBA00022692"/>
    </source>
</evidence>
<dbReference type="Proteomes" id="UP001516400">
    <property type="component" value="Unassembled WGS sequence"/>
</dbReference>
<dbReference type="PIRSF" id="PIRSF016013">
    <property type="entry name" value="AtER_Rer1p"/>
    <property type="match status" value="1"/>
</dbReference>
<comment type="subcellular location">
    <subcellularLocation>
        <location evidence="1">Membrane</location>
        <topology evidence="1">Multi-pass membrane protein</topology>
    </subcellularLocation>
</comment>
<dbReference type="PANTHER" id="PTHR10743:SF0">
    <property type="entry name" value="PROTEIN RER1"/>
    <property type="match status" value="1"/>
</dbReference>
<sequence>MDEDILNSGSSSKGAVSQAWTRLTQRYQGVVDRTVPWQKGRWLAAFLLLLGFMARILFAQGCIFNAKIDPAMDFDAEENGPELPTRANEEFRPFIRRLPEFKFWYSVTRSTVIGFICTFFECFNIPVFWPILVMYFITLFCITMKRQIKHMVKYRYLPFTHGKPKYQGHEDQGKVILTK</sequence>
<dbReference type="EMBL" id="JABFTP020000021">
    <property type="protein sequence ID" value="KAL3269409.1"/>
    <property type="molecule type" value="Genomic_DNA"/>
</dbReference>
<evidence type="ECO:0000256" key="2">
    <source>
        <dbReference type="ARBA" id="ARBA00006070"/>
    </source>
</evidence>
<dbReference type="PANTHER" id="PTHR10743">
    <property type="entry name" value="PROTEIN RER1"/>
    <property type="match status" value="1"/>
</dbReference>
<comment type="function">
    <text evidence="6">Involved in the retrieval of endoplasmic reticulum membrane proteins from the early Golgi compartment.</text>
</comment>
<name>A0ABD2MSI3_9CUCU</name>
<comment type="caution">
    <text evidence="8">The sequence shown here is derived from an EMBL/GenBank/DDBJ whole genome shotgun (WGS) entry which is preliminary data.</text>
</comment>